<organism evidence="2 3">
    <name type="scientific">Variovorax ginsengisoli</name>
    <dbReference type="NCBI Taxonomy" id="363844"/>
    <lineage>
        <taxon>Bacteria</taxon>
        <taxon>Pseudomonadati</taxon>
        <taxon>Pseudomonadota</taxon>
        <taxon>Betaproteobacteria</taxon>
        <taxon>Burkholderiales</taxon>
        <taxon>Comamonadaceae</taxon>
        <taxon>Variovorax</taxon>
    </lineage>
</organism>
<dbReference type="EMBL" id="JAUKVY010000006">
    <property type="protein sequence ID" value="MDO1532789.1"/>
    <property type="molecule type" value="Genomic_DNA"/>
</dbReference>
<keyword evidence="1" id="KW-1133">Transmembrane helix</keyword>
<dbReference type="Proteomes" id="UP001169027">
    <property type="component" value="Unassembled WGS sequence"/>
</dbReference>
<keyword evidence="3" id="KW-1185">Reference proteome</keyword>
<keyword evidence="1" id="KW-0812">Transmembrane</keyword>
<evidence type="ECO:0000313" key="3">
    <source>
        <dbReference type="Proteomes" id="UP001169027"/>
    </source>
</evidence>
<keyword evidence="1" id="KW-0472">Membrane</keyword>
<gene>
    <name evidence="2" type="ORF">Q2T77_10855</name>
</gene>
<feature type="transmembrane region" description="Helical" evidence="1">
    <location>
        <begin position="24"/>
        <end position="44"/>
    </location>
</feature>
<name>A0ABT8S3J3_9BURK</name>
<reference evidence="2" key="1">
    <citation type="submission" date="2023-06" db="EMBL/GenBank/DDBJ databases">
        <authorList>
            <person name="Jiang Y."/>
            <person name="Liu Q."/>
        </authorList>
    </citation>
    <scope>NUCLEOTIDE SEQUENCE</scope>
    <source>
        <strain evidence="2">CGMCC 1.12090</strain>
    </source>
</reference>
<protein>
    <recommendedName>
        <fullName evidence="4">Transmembrane protein</fullName>
    </recommendedName>
</protein>
<evidence type="ECO:0008006" key="4">
    <source>
        <dbReference type="Google" id="ProtNLM"/>
    </source>
</evidence>
<feature type="transmembrane region" description="Helical" evidence="1">
    <location>
        <begin position="115"/>
        <end position="136"/>
    </location>
</feature>
<feature type="transmembrane region" description="Helical" evidence="1">
    <location>
        <begin position="50"/>
        <end position="70"/>
    </location>
</feature>
<comment type="caution">
    <text evidence="2">The sequence shown here is derived from an EMBL/GenBank/DDBJ whole genome shotgun (WGS) entry which is preliminary data.</text>
</comment>
<dbReference type="RefSeq" id="WP_301807989.1">
    <property type="nucleotide sequence ID" value="NZ_JAUJZH010000006.1"/>
</dbReference>
<evidence type="ECO:0000313" key="2">
    <source>
        <dbReference type="EMBL" id="MDO1532789.1"/>
    </source>
</evidence>
<proteinExistence type="predicted"/>
<sequence length="163" mass="17671">MADPWLPREEYVALQQEMRSGMAALARLELACVLGAAALFAWLVRGAGDYVGYQGLVWFLPIVVPAYGILKARAVRARLALVADYLAKLEGHASPGEERWQAYLERQHPRARSGLATTAWLLLLAATIAASAFGFADFREQCPGLLRDACLQDAGPDAQTEGA</sequence>
<accession>A0ABT8S3J3</accession>
<evidence type="ECO:0000256" key="1">
    <source>
        <dbReference type="SAM" id="Phobius"/>
    </source>
</evidence>